<sequence>MLPSIAVTEKWQDAIARDMEKYCGDSSWAEDADRYCSIDDDISSKRRSRVQTFQPRERRPAPLQGTRCPHSCSFSPPDLRQKPLPPPPDTSQKPLPSPSDISQKPLPPPPEQEKPKFARRPTSDPKPATLPLPPVPPRQSSPATRGRFPGLSSDSPGLTTQRHEGVINQLQKAVVNPTGKRGSASALPSPPKAGPAALLKPMKLGRGDPDGQSFKVKHKEALSVCTGDQIRHYVIFHDQTSAWTASFGFTMAFGALFSKTWRVHRIFMNKLKKTIDQDGDIAIYPYQTFCTSRHENLWTGLLYGYKGFLLLFCTYLAWETRKVHMPALNDSKQIGFAVYNVFIPCVIIIPILNLLGSHSDAVYLLSTLLCLFCTTITQCLIFVPKVIQDYQLLIVVILLLMIDACVLSTWQILDPIYTTSKTFPRRIDQDADIAIYPYQTFCTSKYENLWTGLLYGYKGFLLLFCTYLAWETRKVHMPALNDSKQIGFAVYNVFIPCVIIIPILNLLGSHSDAVYLLSTLLCLFCTTITQCLIFVPKIFAIKRTNGDPSSYEKGSLSSGNTVDSKICPSPSAQSLDRNYKAEKTTLPPHAG</sequence>
<protein>
    <recommendedName>
        <fullName evidence="11">G-protein coupled receptors family 3 profile domain-containing protein</fullName>
    </recommendedName>
</protein>
<keyword evidence="6" id="KW-0675">Receptor</keyword>
<proteinExistence type="predicted"/>
<dbReference type="GO" id="GO:0004965">
    <property type="term" value="F:G protein-coupled GABA receptor activity"/>
    <property type="evidence" value="ECO:0007669"/>
    <property type="project" value="InterPro"/>
</dbReference>
<accession>A0A3M6UL02</accession>
<dbReference type="InterPro" id="IPR017978">
    <property type="entry name" value="GPCR_3_C"/>
</dbReference>
<feature type="domain" description="G-protein coupled receptors family 3 profile" evidence="11">
    <location>
        <begin position="290"/>
        <end position="386"/>
    </location>
</feature>
<evidence type="ECO:0000256" key="4">
    <source>
        <dbReference type="ARBA" id="ARBA00023040"/>
    </source>
</evidence>
<feature type="region of interest" description="Disordered" evidence="9">
    <location>
        <begin position="174"/>
        <end position="208"/>
    </location>
</feature>
<dbReference type="OrthoDB" id="5988158at2759"/>
<feature type="transmembrane region" description="Helical" evidence="10">
    <location>
        <begin position="390"/>
        <end position="413"/>
    </location>
</feature>
<evidence type="ECO:0000256" key="8">
    <source>
        <dbReference type="ARBA" id="ARBA00023224"/>
    </source>
</evidence>
<feature type="region of interest" description="Disordered" evidence="9">
    <location>
        <begin position="40"/>
        <end position="160"/>
    </location>
</feature>
<dbReference type="PANTHER" id="PTHR10519:SF74">
    <property type="entry name" value="GAMMA-AMINOBUTYRIC ACID TYPE B RECEPTOR SUBUNIT 2"/>
    <property type="match status" value="1"/>
</dbReference>
<dbReference type="AlphaFoldDB" id="A0A3M6UL02"/>
<evidence type="ECO:0000256" key="5">
    <source>
        <dbReference type="ARBA" id="ARBA00023136"/>
    </source>
</evidence>
<reference evidence="12 13" key="1">
    <citation type="journal article" date="2018" name="Sci. Rep.">
        <title>Comparative analysis of the Pocillopora damicornis genome highlights role of immune system in coral evolution.</title>
        <authorList>
            <person name="Cunning R."/>
            <person name="Bay R.A."/>
            <person name="Gillette P."/>
            <person name="Baker A.C."/>
            <person name="Traylor-Knowles N."/>
        </authorList>
    </citation>
    <scope>NUCLEOTIDE SEQUENCE [LARGE SCALE GENOMIC DNA]</scope>
    <source>
        <strain evidence="12">RSMAS</strain>
        <tissue evidence="12">Whole animal</tissue>
    </source>
</reference>
<feature type="transmembrane region" description="Helical" evidence="10">
    <location>
        <begin position="489"/>
        <end position="507"/>
    </location>
</feature>
<feature type="compositionally biased region" description="Pro residues" evidence="9">
    <location>
        <begin position="128"/>
        <end position="139"/>
    </location>
</feature>
<evidence type="ECO:0000256" key="2">
    <source>
        <dbReference type="ARBA" id="ARBA00022692"/>
    </source>
</evidence>
<dbReference type="Proteomes" id="UP000275408">
    <property type="component" value="Unassembled WGS sequence"/>
</dbReference>
<feature type="region of interest" description="Disordered" evidence="9">
    <location>
        <begin position="547"/>
        <end position="573"/>
    </location>
</feature>
<dbReference type="GO" id="GO:0007214">
    <property type="term" value="P:gamma-aminobutyric acid signaling pathway"/>
    <property type="evidence" value="ECO:0007669"/>
    <property type="project" value="TreeGrafter"/>
</dbReference>
<evidence type="ECO:0000259" key="11">
    <source>
        <dbReference type="PROSITE" id="PS50259"/>
    </source>
</evidence>
<feature type="transmembrane region" description="Helical" evidence="10">
    <location>
        <begin position="297"/>
        <end position="317"/>
    </location>
</feature>
<evidence type="ECO:0000256" key="10">
    <source>
        <dbReference type="SAM" id="Phobius"/>
    </source>
</evidence>
<evidence type="ECO:0000313" key="13">
    <source>
        <dbReference type="Proteomes" id="UP000275408"/>
    </source>
</evidence>
<keyword evidence="2 10" id="KW-0812">Transmembrane</keyword>
<dbReference type="CDD" id="cd15047">
    <property type="entry name" value="7tmC_GABA-B-like"/>
    <property type="match status" value="1"/>
</dbReference>
<feature type="domain" description="G-protein coupled receptors family 3 profile" evidence="11">
    <location>
        <begin position="394"/>
        <end position="541"/>
    </location>
</feature>
<comment type="caution">
    <text evidence="12">The sequence shown here is derived from an EMBL/GenBank/DDBJ whole genome shotgun (WGS) entry which is preliminary data.</text>
</comment>
<evidence type="ECO:0000256" key="3">
    <source>
        <dbReference type="ARBA" id="ARBA00022989"/>
    </source>
</evidence>
<evidence type="ECO:0000256" key="1">
    <source>
        <dbReference type="ARBA" id="ARBA00004141"/>
    </source>
</evidence>
<comment type="subcellular location">
    <subcellularLocation>
        <location evidence="1">Membrane</location>
        <topology evidence="1">Multi-pass membrane protein</topology>
    </subcellularLocation>
</comment>
<dbReference type="GO" id="GO:0038039">
    <property type="term" value="C:G protein-coupled receptor heterodimeric complex"/>
    <property type="evidence" value="ECO:0007669"/>
    <property type="project" value="TreeGrafter"/>
</dbReference>
<feature type="transmembrane region" description="Helical" evidence="10">
    <location>
        <begin position="337"/>
        <end position="355"/>
    </location>
</feature>
<keyword evidence="3 10" id="KW-1133">Transmembrane helix</keyword>
<evidence type="ECO:0000256" key="6">
    <source>
        <dbReference type="ARBA" id="ARBA00023170"/>
    </source>
</evidence>
<feature type="transmembrane region" description="Helical" evidence="10">
    <location>
        <begin position="513"/>
        <end position="535"/>
    </location>
</feature>
<keyword evidence="13" id="KW-1185">Reference proteome</keyword>
<keyword evidence="8" id="KW-0807">Transducer</keyword>
<feature type="transmembrane region" description="Helical" evidence="10">
    <location>
        <begin position="361"/>
        <end position="383"/>
    </location>
</feature>
<evidence type="ECO:0000313" key="12">
    <source>
        <dbReference type="EMBL" id="RMX54350.1"/>
    </source>
</evidence>
<evidence type="ECO:0000256" key="9">
    <source>
        <dbReference type="SAM" id="MobiDB-lite"/>
    </source>
</evidence>
<keyword evidence="7" id="KW-0325">Glycoprotein</keyword>
<dbReference type="PROSITE" id="PS50259">
    <property type="entry name" value="G_PROTEIN_RECEP_F3_4"/>
    <property type="match status" value="2"/>
</dbReference>
<keyword evidence="4" id="KW-0297">G-protein coupled receptor</keyword>
<dbReference type="Pfam" id="PF00003">
    <property type="entry name" value="7tm_3"/>
    <property type="match status" value="2"/>
</dbReference>
<dbReference type="PANTHER" id="PTHR10519">
    <property type="entry name" value="GABA-B RECEPTOR"/>
    <property type="match status" value="1"/>
</dbReference>
<dbReference type="EMBL" id="RCHS01001278">
    <property type="protein sequence ID" value="RMX54350.1"/>
    <property type="molecule type" value="Genomic_DNA"/>
</dbReference>
<organism evidence="12 13">
    <name type="scientific">Pocillopora damicornis</name>
    <name type="common">Cauliflower coral</name>
    <name type="synonym">Millepora damicornis</name>
    <dbReference type="NCBI Taxonomy" id="46731"/>
    <lineage>
        <taxon>Eukaryota</taxon>
        <taxon>Metazoa</taxon>
        <taxon>Cnidaria</taxon>
        <taxon>Anthozoa</taxon>
        <taxon>Hexacorallia</taxon>
        <taxon>Scleractinia</taxon>
        <taxon>Astrocoeniina</taxon>
        <taxon>Pocilloporidae</taxon>
        <taxon>Pocillopora</taxon>
    </lineage>
</organism>
<dbReference type="PRINTS" id="PR01177">
    <property type="entry name" value="GABAB1RECPTR"/>
</dbReference>
<evidence type="ECO:0000256" key="7">
    <source>
        <dbReference type="ARBA" id="ARBA00023180"/>
    </source>
</evidence>
<dbReference type="InterPro" id="IPR002455">
    <property type="entry name" value="GPCR3_GABA-B"/>
</dbReference>
<name>A0A3M6UL02_POCDA</name>
<dbReference type="STRING" id="46731.A0A3M6UL02"/>
<feature type="compositionally biased region" description="Polar residues" evidence="9">
    <location>
        <begin position="90"/>
        <end position="102"/>
    </location>
</feature>
<keyword evidence="5 10" id="KW-0472">Membrane</keyword>
<gene>
    <name evidence="12" type="ORF">pdam_00023424</name>
</gene>
<feature type="transmembrane region" description="Helical" evidence="10">
    <location>
        <begin position="449"/>
        <end position="469"/>
    </location>
</feature>